<dbReference type="NCBIfam" id="TIGR00543">
    <property type="entry name" value="isochor_syn"/>
    <property type="match status" value="1"/>
</dbReference>
<comment type="similarity">
    <text evidence="2">Belongs to the isochorismate synthase family.</text>
</comment>
<keyword evidence="8" id="KW-1185">Reference proteome</keyword>
<evidence type="ECO:0000256" key="1">
    <source>
        <dbReference type="ARBA" id="ARBA00000799"/>
    </source>
</evidence>
<evidence type="ECO:0000256" key="3">
    <source>
        <dbReference type="ARBA" id="ARBA00012824"/>
    </source>
</evidence>
<dbReference type="Gene3D" id="3.60.120.10">
    <property type="entry name" value="Anthranilate synthase"/>
    <property type="match status" value="1"/>
</dbReference>
<evidence type="ECO:0000256" key="2">
    <source>
        <dbReference type="ARBA" id="ARBA00005297"/>
    </source>
</evidence>
<evidence type="ECO:0000256" key="4">
    <source>
        <dbReference type="ARBA" id="ARBA00023235"/>
    </source>
</evidence>
<reference evidence="7 8" key="1">
    <citation type="submission" date="2015-03" db="EMBL/GenBank/DDBJ databases">
        <title>Genome sequence of Pseudoalteromonas aurantia.</title>
        <authorList>
            <person name="Xie B.-B."/>
            <person name="Rong J.-C."/>
            <person name="Qin Q.-L."/>
            <person name="Zhang Y.-Z."/>
        </authorList>
    </citation>
    <scope>NUCLEOTIDE SEQUENCE [LARGE SCALE GENOMIC DNA]</scope>
    <source>
        <strain evidence="7 8">208</strain>
    </source>
</reference>
<evidence type="ECO:0000313" key="8">
    <source>
        <dbReference type="Proteomes" id="UP000615755"/>
    </source>
</evidence>
<feature type="domain" description="Chorismate-utilising enzyme C-terminal" evidence="6">
    <location>
        <begin position="122"/>
        <end position="377"/>
    </location>
</feature>
<protein>
    <recommendedName>
        <fullName evidence="3">isochorismate synthase</fullName>
        <ecNumber evidence="3">5.4.4.2</ecNumber>
    </recommendedName>
    <alternativeName>
        <fullName evidence="5">Isochorismate mutase</fullName>
    </alternativeName>
</protein>
<dbReference type="InterPro" id="IPR005801">
    <property type="entry name" value="ADC_synthase"/>
</dbReference>
<dbReference type="EC" id="5.4.4.2" evidence="3"/>
<dbReference type="PANTHER" id="PTHR42839">
    <property type="entry name" value="ISOCHORISMATE SYNTHASE ENTC"/>
    <property type="match status" value="1"/>
</dbReference>
<dbReference type="PANTHER" id="PTHR42839:SF2">
    <property type="entry name" value="ISOCHORISMATE SYNTHASE ENTC"/>
    <property type="match status" value="1"/>
</dbReference>
<evidence type="ECO:0000313" key="7">
    <source>
        <dbReference type="EMBL" id="MBE0369811.1"/>
    </source>
</evidence>
<comment type="caution">
    <text evidence="7">The sequence shown here is derived from an EMBL/GenBank/DDBJ whole genome shotgun (WGS) entry which is preliminary data.</text>
</comment>
<evidence type="ECO:0000256" key="5">
    <source>
        <dbReference type="ARBA" id="ARBA00041564"/>
    </source>
</evidence>
<dbReference type="InterPro" id="IPR015890">
    <property type="entry name" value="Chorismate_C"/>
</dbReference>
<gene>
    <name evidence="7" type="primary">entC</name>
    <name evidence="7" type="ORF">PAUR_a4391</name>
</gene>
<comment type="catalytic activity">
    <reaction evidence="1">
        <text>chorismate = isochorismate</text>
        <dbReference type="Rhea" id="RHEA:18985"/>
        <dbReference type="ChEBI" id="CHEBI:29748"/>
        <dbReference type="ChEBI" id="CHEBI:29780"/>
        <dbReference type="EC" id="5.4.4.2"/>
    </reaction>
</comment>
<dbReference type="SUPFAM" id="SSF56322">
    <property type="entry name" value="ADC synthase"/>
    <property type="match status" value="1"/>
</dbReference>
<name>A0ABR9EFR3_9GAMM</name>
<keyword evidence="4" id="KW-0413">Isomerase</keyword>
<evidence type="ECO:0000259" key="6">
    <source>
        <dbReference type="Pfam" id="PF00425"/>
    </source>
</evidence>
<dbReference type="Proteomes" id="UP000615755">
    <property type="component" value="Unassembled WGS sequence"/>
</dbReference>
<dbReference type="InterPro" id="IPR004561">
    <property type="entry name" value="IsoChor_synthase"/>
</dbReference>
<sequence length="404" mass="44921">MKHAFEMPEPSKALNFQSNRDCLFMSGERCIVTHGIKKRFSSSITQTTQLVTRVQSELANQPDEAIAFGVLPFCKTQQAHFIIPSKTTYWEKPAISSWLNAELSTLTKQPNPLQSVEYLQGQTQFESSVNAAKKLFDAQLLEKIVLSKQVDMTFENTIQKERVLCQLLQQSRSGYHFSFPVTDSATLMGVSPELLLAKHHQHIMTNPLAGSIPRASTEELEAANKQALFNSGKDRFEHAVVIEDMEKVLAPFCTTLEVPAQPSLLSTATMWHLSTELKGTLKNAQTHILEIANQLHPSPALCGKPTNPAYQHIQSLEKHSRALFSGIIGWCDKHGNGEWVVVIRCGQLEHNQARLFAGAGIVAASDPTLEWQETNAKLKTMLNALGLTLDDIQQLSNPIEKAEL</sequence>
<accession>A0ABR9EFR3</accession>
<organism evidence="7 8">
    <name type="scientific">Pseudoalteromonas aurantia 208</name>
    <dbReference type="NCBI Taxonomy" id="1314867"/>
    <lineage>
        <taxon>Bacteria</taxon>
        <taxon>Pseudomonadati</taxon>
        <taxon>Pseudomonadota</taxon>
        <taxon>Gammaproteobacteria</taxon>
        <taxon>Alteromonadales</taxon>
        <taxon>Pseudoalteromonadaceae</taxon>
        <taxon>Pseudoalteromonas</taxon>
    </lineage>
</organism>
<dbReference type="EMBL" id="AQGV01000014">
    <property type="protein sequence ID" value="MBE0369811.1"/>
    <property type="molecule type" value="Genomic_DNA"/>
</dbReference>
<dbReference type="Pfam" id="PF00425">
    <property type="entry name" value="Chorismate_bind"/>
    <property type="match status" value="1"/>
</dbReference>
<proteinExistence type="inferred from homology"/>